<organism evidence="1 2">
    <name type="scientific">Auriscalpium vulgare</name>
    <dbReference type="NCBI Taxonomy" id="40419"/>
    <lineage>
        <taxon>Eukaryota</taxon>
        <taxon>Fungi</taxon>
        <taxon>Dikarya</taxon>
        <taxon>Basidiomycota</taxon>
        <taxon>Agaricomycotina</taxon>
        <taxon>Agaricomycetes</taxon>
        <taxon>Russulales</taxon>
        <taxon>Auriscalpiaceae</taxon>
        <taxon>Auriscalpium</taxon>
    </lineage>
</organism>
<reference evidence="1" key="1">
    <citation type="submission" date="2021-02" db="EMBL/GenBank/DDBJ databases">
        <authorList>
            <consortium name="DOE Joint Genome Institute"/>
            <person name="Ahrendt S."/>
            <person name="Looney B.P."/>
            <person name="Miyauchi S."/>
            <person name="Morin E."/>
            <person name="Drula E."/>
            <person name="Courty P.E."/>
            <person name="Chicoki N."/>
            <person name="Fauchery L."/>
            <person name="Kohler A."/>
            <person name="Kuo A."/>
            <person name="Labutti K."/>
            <person name="Pangilinan J."/>
            <person name="Lipzen A."/>
            <person name="Riley R."/>
            <person name="Andreopoulos W."/>
            <person name="He G."/>
            <person name="Johnson J."/>
            <person name="Barry K.W."/>
            <person name="Grigoriev I.V."/>
            <person name="Nagy L."/>
            <person name="Hibbett D."/>
            <person name="Henrissat B."/>
            <person name="Matheny P.B."/>
            <person name="Labbe J."/>
            <person name="Martin F."/>
        </authorList>
    </citation>
    <scope>NUCLEOTIDE SEQUENCE</scope>
    <source>
        <strain evidence="1">FP105234-sp</strain>
    </source>
</reference>
<dbReference type="EMBL" id="MU275847">
    <property type="protein sequence ID" value="KAI0052173.1"/>
    <property type="molecule type" value="Genomic_DNA"/>
</dbReference>
<sequence>MRPTQSLLQSATLISQGAEAAIYKCTIHSPAPSASSPAPGGTPVLLKYRFQKQYRHASLDASLTKSRVAGEARALIKCLRSGVNVPGVRLVDASDGLLGIEWIEGSSVRFLLGGDEEGQDLMQDGSEDNLDEEAKHDPLSLTSPDELMSMIGAEIAKMHLADVIHGDLTTSNMMLRLPTSTPQLSATQLDPANLWGQVLIDFGLAYISTLVEDKAVDLLTCVRPPIMAPMTKPETVLKQAEGLISVGQTHAALQSLTEMFTSKRFRSTPLASLEPIMIRFAELCVDMRKGRVAKEGLMQYKNIAQNTSVASIEVVIQKFIGLADAKVVEAQEKAEKAAADAVADVDDLEAIETPESILLGAVSGDQSRDRTDRALVTPWLKFLWESYRTALETLKNNARLEVIYQTVAQQAFQFCLKHQRKVEFRRLCETLRLHLSNVAKYAHQPHAINLQDSDILQHHLDTRFAQLNTSVELELWQEAFRSVEDVHNLLTMAKKAPRPAMMANYYEKLTKIFLMSGNALYHAAAWGKYYSIITAIGGKSDEELGRLAGQVLASALAVPVNQRLESAAEDGKGRTSRLTTLLGLPKPPSRASLIKDALSRNVLKLAPETVRSLYMILEVTFDPLTLSTSVAPVLRTLANDPAYSAYTPLLQRALLSRLLAQLAQVYSSIKVSNLLAFLQPVRDAITEGGGDASVYDEEQVEAYIMRSTHAGEINVRIDHATGEVTFVDDAFANIDDGPLPSSSRETIVQPSASALVRNRLSTIAFALHDSLAILEPTPEPTEEEQRARVSALITAAQTERKALTLRRALVARRRELLSELSLRKEKEEASRRAEAQRRDKEEEARRAVEDLRKREIERARNEIQSKRTEEARQLAISLKERGNLKVDIEDMDNLNTDNLMRLQVEQLEKEKKDKEERLRIVSKRIDHIERAYRKEERPLLAKDYELQQASDRAVFEEIERSRIEASRLAHERDLNTKQRLARMRGEYEARKEMILSKRSAEYEKKQQLAQAKIDEEKAKRRALIMADRAEEERLAEEAEQRRVEQEEEEARLERERLAEEERLRAEEEAAAAAEEEKKRLAEEEAAAIRKAREDERQKALEEARLRAQREDEALARAAARASERKAAPAPSKAAPVSKAAPEAWRRPSAPPVNTPPRSESPALPPKLVRPAGASAGAGGGWREREKARAAGGAAPSPPAAASPPTREEPKKEDDGFQPAKAVWRPRRLQGK</sequence>
<evidence type="ECO:0000313" key="1">
    <source>
        <dbReference type="EMBL" id="KAI0052173.1"/>
    </source>
</evidence>
<keyword evidence="2" id="KW-1185">Reference proteome</keyword>
<reference evidence="1" key="2">
    <citation type="journal article" date="2022" name="New Phytol.">
        <title>Evolutionary transition to the ectomycorrhizal habit in the genomes of a hyperdiverse lineage of mushroom-forming fungi.</title>
        <authorList>
            <person name="Looney B."/>
            <person name="Miyauchi S."/>
            <person name="Morin E."/>
            <person name="Drula E."/>
            <person name="Courty P.E."/>
            <person name="Kohler A."/>
            <person name="Kuo A."/>
            <person name="LaButti K."/>
            <person name="Pangilinan J."/>
            <person name="Lipzen A."/>
            <person name="Riley R."/>
            <person name="Andreopoulos W."/>
            <person name="He G."/>
            <person name="Johnson J."/>
            <person name="Nolan M."/>
            <person name="Tritt A."/>
            <person name="Barry K.W."/>
            <person name="Grigoriev I.V."/>
            <person name="Nagy L.G."/>
            <person name="Hibbett D."/>
            <person name="Henrissat B."/>
            <person name="Matheny P.B."/>
            <person name="Labbe J."/>
            <person name="Martin F.M."/>
        </authorList>
    </citation>
    <scope>NUCLEOTIDE SEQUENCE</scope>
    <source>
        <strain evidence="1">FP105234-sp</strain>
    </source>
</reference>
<gene>
    <name evidence="1" type="ORF">FA95DRAFT_1569517</name>
</gene>
<accession>A0ACB8S7N7</accession>
<proteinExistence type="predicted"/>
<comment type="caution">
    <text evidence="1">The sequence shown here is derived from an EMBL/GenBank/DDBJ whole genome shotgun (WGS) entry which is preliminary data.</text>
</comment>
<protein>
    <submittedName>
        <fullName evidence="1">Uncharacterized protein</fullName>
    </submittedName>
</protein>
<evidence type="ECO:0000313" key="2">
    <source>
        <dbReference type="Proteomes" id="UP000814033"/>
    </source>
</evidence>
<dbReference type="Proteomes" id="UP000814033">
    <property type="component" value="Unassembled WGS sequence"/>
</dbReference>
<name>A0ACB8S7N7_9AGAM</name>